<evidence type="ECO:0000313" key="2">
    <source>
        <dbReference type="Proteomes" id="UP001596540"/>
    </source>
</evidence>
<dbReference type="RefSeq" id="WP_379868629.1">
    <property type="nucleotide sequence ID" value="NZ_JBHTBH010000001.1"/>
</dbReference>
<dbReference type="EMBL" id="JBHTBH010000001">
    <property type="protein sequence ID" value="MFC7326740.1"/>
    <property type="molecule type" value="Genomic_DNA"/>
</dbReference>
<sequence>MSVTYSPETHALLLARIPAVTGRDLQDWFDTLEKGPALTRCSERSNWLADEHGLSHGYARAIVQEYDRRRRNRSPVPSPRS</sequence>
<proteinExistence type="predicted"/>
<keyword evidence="2" id="KW-1185">Reference proteome</keyword>
<organism evidence="1 2">
    <name type="scientific">Marinactinospora rubrisoli</name>
    <dbReference type="NCBI Taxonomy" id="2715399"/>
    <lineage>
        <taxon>Bacteria</taxon>
        <taxon>Bacillati</taxon>
        <taxon>Actinomycetota</taxon>
        <taxon>Actinomycetes</taxon>
        <taxon>Streptosporangiales</taxon>
        <taxon>Nocardiopsidaceae</taxon>
        <taxon>Marinactinospora</taxon>
    </lineage>
</organism>
<dbReference type="Pfam" id="PF14117">
    <property type="entry name" value="DUF4287"/>
    <property type="match status" value="1"/>
</dbReference>
<dbReference type="InterPro" id="IPR025629">
    <property type="entry name" value="DUF4287"/>
</dbReference>
<evidence type="ECO:0000313" key="1">
    <source>
        <dbReference type="EMBL" id="MFC7326740.1"/>
    </source>
</evidence>
<accession>A0ABW2KBQ6</accession>
<gene>
    <name evidence="1" type="ORF">ACFQRF_03210</name>
</gene>
<reference evidence="2" key="1">
    <citation type="journal article" date="2019" name="Int. J. Syst. Evol. Microbiol.">
        <title>The Global Catalogue of Microorganisms (GCM) 10K type strain sequencing project: providing services to taxonomists for standard genome sequencing and annotation.</title>
        <authorList>
            <consortium name="The Broad Institute Genomics Platform"/>
            <consortium name="The Broad Institute Genome Sequencing Center for Infectious Disease"/>
            <person name="Wu L."/>
            <person name="Ma J."/>
        </authorList>
    </citation>
    <scope>NUCLEOTIDE SEQUENCE [LARGE SCALE GENOMIC DNA]</scope>
    <source>
        <strain evidence="2">CGMCC 4.7382</strain>
    </source>
</reference>
<dbReference type="Proteomes" id="UP001596540">
    <property type="component" value="Unassembled WGS sequence"/>
</dbReference>
<name>A0ABW2KBQ6_9ACTN</name>
<protein>
    <submittedName>
        <fullName evidence="1">DUF4287 domain-containing protein</fullName>
    </submittedName>
</protein>
<comment type="caution">
    <text evidence="1">The sequence shown here is derived from an EMBL/GenBank/DDBJ whole genome shotgun (WGS) entry which is preliminary data.</text>
</comment>